<proteinExistence type="predicted"/>
<evidence type="ECO:0000313" key="3">
    <source>
        <dbReference type="Proteomes" id="UP000017836"/>
    </source>
</evidence>
<gene>
    <name evidence="2" type="ORF">AMTR_s00065p00209240</name>
</gene>
<sequence>MESLGDYKFNALKEGSHQGKGKDKGKKDGVEQKQQAVAHHKRKSSGKPRAKNNFSAYFI</sequence>
<protein>
    <submittedName>
        <fullName evidence="2">Uncharacterized protein</fullName>
    </submittedName>
</protein>
<name>U5DE59_AMBTC</name>
<evidence type="ECO:0000313" key="2">
    <source>
        <dbReference type="EMBL" id="ERN18698.1"/>
    </source>
</evidence>
<dbReference type="HOGENOM" id="CLU_2963917_0_0_1"/>
<dbReference type="AlphaFoldDB" id="U5DE59"/>
<dbReference type="Proteomes" id="UP000017836">
    <property type="component" value="Unassembled WGS sequence"/>
</dbReference>
<feature type="compositionally biased region" description="Basic residues" evidence="1">
    <location>
        <begin position="38"/>
        <end position="50"/>
    </location>
</feature>
<keyword evidence="3" id="KW-1185">Reference proteome</keyword>
<dbReference type="EMBL" id="KI392088">
    <property type="protein sequence ID" value="ERN18698.1"/>
    <property type="molecule type" value="Genomic_DNA"/>
</dbReference>
<dbReference type="Gramene" id="ERN18698">
    <property type="protein sequence ID" value="ERN18698"/>
    <property type="gene ID" value="AMTR_s00065p00209240"/>
</dbReference>
<feature type="region of interest" description="Disordered" evidence="1">
    <location>
        <begin position="1"/>
        <end position="59"/>
    </location>
</feature>
<organism evidence="2 3">
    <name type="scientific">Amborella trichopoda</name>
    <dbReference type="NCBI Taxonomy" id="13333"/>
    <lineage>
        <taxon>Eukaryota</taxon>
        <taxon>Viridiplantae</taxon>
        <taxon>Streptophyta</taxon>
        <taxon>Embryophyta</taxon>
        <taxon>Tracheophyta</taxon>
        <taxon>Spermatophyta</taxon>
        <taxon>Magnoliopsida</taxon>
        <taxon>Amborellales</taxon>
        <taxon>Amborellaceae</taxon>
        <taxon>Amborella</taxon>
    </lineage>
</organism>
<accession>U5DE59</accession>
<evidence type="ECO:0000256" key="1">
    <source>
        <dbReference type="SAM" id="MobiDB-lite"/>
    </source>
</evidence>
<feature type="compositionally biased region" description="Basic and acidic residues" evidence="1">
    <location>
        <begin position="14"/>
        <end position="31"/>
    </location>
</feature>
<reference evidence="3" key="1">
    <citation type="journal article" date="2013" name="Science">
        <title>The Amborella genome and the evolution of flowering plants.</title>
        <authorList>
            <consortium name="Amborella Genome Project"/>
        </authorList>
    </citation>
    <scope>NUCLEOTIDE SEQUENCE [LARGE SCALE GENOMIC DNA]</scope>
</reference>